<organism evidence="2 3">
    <name type="scientific">Blyttiomyces helicus</name>
    <dbReference type="NCBI Taxonomy" id="388810"/>
    <lineage>
        <taxon>Eukaryota</taxon>
        <taxon>Fungi</taxon>
        <taxon>Fungi incertae sedis</taxon>
        <taxon>Chytridiomycota</taxon>
        <taxon>Chytridiomycota incertae sedis</taxon>
        <taxon>Chytridiomycetes</taxon>
        <taxon>Chytridiomycetes incertae sedis</taxon>
        <taxon>Blyttiomyces</taxon>
    </lineage>
</organism>
<sequence length="86" mass="8768">MLAPLLSLAAAIPLLPRAAAAAVTASTAPAVVNASAFLQIPPPMPKAWPNIDQTVLISGALLTDPLVAEPRCPPRPWSSSPLPTLA</sequence>
<evidence type="ECO:0008006" key="4">
    <source>
        <dbReference type="Google" id="ProtNLM"/>
    </source>
</evidence>
<feature type="signal peptide" evidence="1">
    <location>
        <begin position="1"/>
        <end position="21"/>
    </location>
</feature>
<evidence type="ECO:0000313" key="3">
    <source>
        <dbReference type="Proteomes" id="UP000269721"/>
    </source>
</evidence>
<gene>
    <name evidence="2" type="ORF">BDK51DRAFT_50003</name>
</gene>
<feature type="chain" id="PRO_5020315059" description="Secreted protein" evidence="1">
    <location>
        <begin position="22"/>
        <end position="86"/>
    </location>
</feature>
<evidence type="ECO:0000256" key="1">
    <source>
        <dbReference type="SAM" id="SignalP"/>
    </source>
</evidence>
<dbReference type="AlphaFoldDB" id="A0A4P9W057"/>
<keyword evidence="3" id="KW-1185">Reference proteome</keyword>
<dbReference type="Proteomes" id="UP000269721">
    <property type="component" value="Unassembled WGS sequence"/>
</dbReference>
<evidence type="ECO:0000313" key="2">
    <source>
        <dbReference type="EMBL" id="RKO83396.1"/>
    </source>
</evidence>
<accession>A0A4P9W057</accession>
<dbReference type="EMBL" id="ML001286">
    <property type="protein sequence ID" value="RKO83396.1"/>
    <property type="molecule type" value="Genomic_DNA"/>
</dbReference>
<protein>
    <recommendedName>
        <fullName evidence="4">Secreted protein</fullName>
    </recommendedName>
</protein>
<proteinExistence type="predicted"/>
<name>A0A4P9W057_9FUNG</name>
<reference evidence="3" key="1">
    <citation type="journal article" date="2018" name="Nat. Microbiol.">
        <title>Leveraging single-cell genomics to expand the fungal tree of life.</title>
        <authorList>
            <person name="Ahrendt S.R."/>
            <person name="Quandt C.A."/>
            <person name="Ciobanu D."/>
            <person name="Clum A."/>
            <person name="Salamov A."/>
            <person name="Andreopoulos B."/>
            <person name="Cheng J.F."/>
            <person name="Woyke T."/>
            <person name="Pelin A."/>
            <person name="Henrissat B."/>
            <person name="Reynolds N.K."/>
            <person name="Benny G.L."/>
            <person name="Smith M.E."/>
            <person name="James T.Y."/>
            <person name="Grigoriev I.V."/>
        </authorList>
    </citation>
    <scope>NUCLEOTIDE SEQUENCE [LARGE SCALE GENOMIC DNA]</scope>
</reference>
<keyword evidence="1" id="KW-0732">Signal</keyword>